<feature type="transmembrane region" description="Helical" evidence="1">
    <location>
        <begin position="59"/>
        <end position="88"/>
    </location>
</feature>
<proteinExistence type="predicted"/>
<keyword evidence="1" id="KW-1133">Transmembrane helix</keyword>
<dbReference type="InterPro" id="IPR004345">
    <property type="entry name" value="TB2_DP1_HVA22"/>
</dbReference>
<protein>
    <submittedName>
        <fullName evidence="3">Receptor expression-enhancing protein</fullName>
    </submittedName>
</protein>
<sequence length="207" mass="23652">MSDESASSSGGGGVRLQPRQVPVNSLKDVRPVLQQTLMQLDQPFIIKLEEMTGMDRERLFYIVCSAVMLFLLFGPGNAFLCTLIGVAYPAYQSMLAVRNPTKTDGTQWLVYWFLFGLFTLLDCVRWCSFALFTLLDCVRWCSFALFTLLNLVYRCSFALVTLLDYFFTSLGYVLPLYMTYGAHNVYVKFVQPLATWVEKRICKSKTK</sequence>
<keyword evidence="1" id="KW-0812">Transmembrane</keyword>
<organism evidence="2 3">
    <name type="scientific">Globodera rostochiensis</name>
    <name type="common">Golden nematode worm</name>
    <name type="synonym">Heterodera rostochiensis</name>
    <dbReference type="NCBI Taxonomy" id="31243"/>
    <lineage>
        <taxon>Eukaryota</taxon>
        <taxon>Metazoa</taxon>
        <taxon>Ecdysozoa</taxon>
        <taxon>Nematoda</taxon>
        <taxon>Chromadorea</taxon>
        <taxon>Rhabditida</taxon>
        <taxon>Tylenchina</taxon>
        <taxon>Tylenchomorpha</taxon>
        <taxon>Tylenchoidea</taxon>
        <taxon>Heteroderidae</taxon>
        <taxon>Heteroderinae</taxon>
        <taxon>Globodera</taxon>
    </lineage>
</organism>
<dbReference type="WBParaSite" id="Gr19_v10_g7278.t1">
    <property type="protein sequence ID" value="Gr19_v10_g7278.t1"/>
    <property type="gene ID" value="Gr19_v10_g7278"/>
</dbReference>
<dbReference type="Proteomes" id="UP000887572">
    <property type="component" value="Unplaced"/>
</dbReference>
<reference evidence="3" key="1">
    <citation type="submission" date="2022-11" db="UniProtKB">
        <authorList>
            <consortium name="WormBaseParasite"/>
        </authorList>
    </citation>
    <scope>IDENTIFICATION</scope>
</reference>
<evidence type="ECO:0000313" key="2">
    <source>
        <dbReference type="Proteomes" id="UP000887572"/>
    </source>
</evidence>
<name>A0A914I683_GLORO</name>
<dbReference type="AlphaFoldDB" id="A0A914I683"/>
<feature type="transmembrane region" description="Helical" evidence="1">
    <location>
        <begin position="143"/>
        <end position="167"/>
    </location>
</feature>
<accession>A0A914I683</accession>
<evidence type="ECO:0000256" key="1">
    <source>
        <dbReference type="SAM" id="Phobius"/>
    </source>
</evidence>
<keyword evidence="1" id="KW-0472">Membrane</keyword>
<keyword evidence="2" id="KW-1185">Reference proteome</keyword>
<feature type="transmembrane region" description="Helical" evidence="1">
    <location>
        <begin position="108"/>
        <end position="131"/>
    </location>
</feature>
<evidence type="ECO:0000313" key="3">
    <source>
        <dbReference type="WBParaSite" id="Gr19_v10_g7278.t1"/>
    </source>
</evidence>
<dbReference type="Pfam" id="PF03134">
    <property type="entry name" value="TB2_DP1_HVA22"/>
    <property type="match status" value="1"/>
</dbReference>